<organism evidence="1 2">
    <name type="scientific">Glossina pallidipes</name>
    <name type="common">Tsetse fly</name>
    <dbReference type="NCBI Taxonomy" id="7398"/>
    <lineage>
        <taxon>Eukaryota</taxon>
        <taxon>Metazoa</taxon>
        <taxon>Ecdysozoa</taxon>
        <taxon>Arthropoda</taxon>
        <taxon>Hexapoda</taxon>
        <taxon>Insecta</taxon>
        <taxon>Pterygota</taxon>
        <taxon>Neoptera</taxon>
        <taxon>Endopterygota</taxon>
        <taxon>Diptera</taxon>
        <taxon>Brachycera</taxon>
        <taxon>Muscomorpha</taxon>
        <taxon>Hippoboscoidea</taxon>
        <taxon>Glossinidae</taxon>
        <taxon>Glossina</taxon>
    </lineage>
</organism>
<protein>
    <submittedName>
        <fullName evidence="1">Uncharacterized protein</fullName>
    </submittedName>
</protein>
<sequence>MVAKVSPVTVGSDLVGEALDAERSRTRTQSQLLTKWVRIDVERPSISTVASISICTSTSKSITKLSQFALGTNLEPTLPLYQPRFLTHEAALGNRMYDDMLRIQVSVQAKIIGFIDNAVVIVAKHIDNIVSVEENTINIT</sequence>
<accession>A0A1A9ZCN0</accession>
<keyword evidence="2" id="KW-1185">Reference proteome</keyword>
<dbReference type="AlphaFoldDB" id="A0A1A9ZCN0"/>
<evidence type="ECO:0000313" key="2">
    <source>
        <dbReference type="Proteomes" id="UP000092445"/>
    </source>
</evidence>
<evidence type="ECO:0000313" key="1">
    <source>
        <dbReference type="EnsemblMetazoa" id="GPAI010641-PA"/>
    </source>
</evidence>
<dbReference type="VEuPathDB" id="VectorBase:GPAI010641"/>
<dbReference type="EnsemblMetazoa" id="GPAI010641-RA">
    <property type="protein sequence ID" value="GPAI010641-PA"/>
    <property type="gene ID" value="GPAI010641"/>
</dbReference>
<dbReference type="Proteomes" id="UP000092445">
    <property type="component" value="Unassembled WGS sequence"/>
</dbReference>
<name>A0A1A9ZCN0_GLOPL</name>
<reference evidence="2" key="1">
    <citation type="submission" date="2014-03" db="EMBL/GenBank/DDBJ databases">
        <authorList>
            <person name="Aksoy S."/>
            <person name="Warren W."/>
            <person name="Wilson R.K."/>
        </authorList>
    </citation>
    <scope>NUCLEOTIDE SEQUENCE [LARGE SCALE GENOMIC DNA]</scope>
    <source>
        <strain evidence="2">IAEA</strain>
    </source>
</reference>
<reference evidence="1" key="2">
    <citation type="submission" date="2020-05" db="UniProtKB">
        <authorList>
            <consortium name="EnsemblMetazoa"/>
        </authorList>
    </citation>
    <scope>IDENTIFICATION</scope>
    <source>
        <strain evidence="1">IAEA</strain>
    </source>
</reference>
<proteinExistence type="predicted"/>